<sequence length="105" mass="11983">MRENVRLGFLLSSCFLGFFACSRVLCEHANNRKNFTTAENLAAHHDACSCKANLKHVTIPGRHRNRFAREVLEALAIEKKEDECISSLSVSLSKRENVPVRRQHF</sequence>
<dbReference type="AlphaFoldDB" id="A0A6B0U8T0"/>
<evidence type="ECO:0000256" key="1">
    <source>
        <dbReference type="SAM" id="SignalP"/>
    </source>
</evidence>
<proteinExistence type="predicted"/>
<dbReference type="PROSITE" id="PS51257">
    <property type="entry name" value="PROKAR_LIPOPROTEIN"/>
    <property type="match status" value="1"/>
</dbReference>
<accession>A0A6B0U8T0</accession>
<organism evidence="2">
    <name type="scientific">Ixodes ricinus</name>
    <name type="common">Common tick</name>
    <name type="synonym">Acarus ricinus</name>
    <dbReference type="NCBI Taxonomy" id="34613"/>
    <lineage>
        <taxon>Eukaryota</taxon>
        <taxon>Metazoa</taxon>
        <taxon>Ecdysozoa</taxon>
        <taxon>Arthropoda</taxon>
        <taxon>Chelicerata</taxon>
        <taxon>Arachnida</taxon>
        <taxon>Acari</taxon>
        <taxon>Parasitiformes</taxon>
        <taxon>Ixodida</taxon>
        <taxon>Ixodoidea</taxon>
        <taxon>Ixodidae</taxon>
        <taxon>Ixodinae</taxon>
        <taxon>Ixodes</taxon>
    </lineage>
</organism>
<protein>
    <submittedName>
        <fullName evidence="2">Putative tick transposon</fullName>
    </submittedName>
</protein>
<evidence type="ECO:0000313" key="2">
    <source>
        <dbReference type="EMBL" id="MXU88959.1"/>
    </source>
</evidence>
<keyword evidence="1" id="KW-0732">Signal</keyword>
<feature type="signal peptide" evidence="1">
    <location>
        <begin position="1"/>
        <end position="26"/>
    </location>
</feature>
<name>A0A6B0U8T0_IXORI</name>
<reference evidence="2" key="1">
    <citation type="submission" date="2019-12" db="EMBL/GenBank/DDBJ databases">
        <title>An insight into the sialome of adult female Ixodes ricinus ticks feeding for 6 days.</title>
        <authorList>
            <person name="Perner J."/>
            <person name="Ribeiro J.M.C."/>
        </authorList>
    </citation>
    <scope>NUCLEOTIDE SEQUENCE</scope>
    <source>
        <strain evidence="2">Semi-engorged</strain>
        <tissue evidence="2">Salivary glands</tissue>
    </source>
</reference>
<feature type="chain" id="PRO_5025562982" evidence="1">
    <location>
        <begin position="27"/>
        <end position="105"/>
    </location>
</feature>
<dbReference type="EMBL" id="GIFC01006876">
    <property type="protein sequence ID" value="MXU88959.1"/>
    <property type="molecule type" value="Transcribed_RNA"/>
</dbReference>